<feature type="region of interest" description="Disordered" evidence="1">
    <location>
        <begin position="65"/>
        <end position="85"/>
    </location>
</feature>
<name>A0A9P1MBW6_9PEZI</name>
<protein>
    <submittedName>
        <fullName evidence="2">Uncharacterized protein</fullName>
    </submittedName>
</protein>
<evidence type="ECO:0000256" key="1">
    <source>
        <dbReference type="SAM" id="MobiDB-lite"/>
    </source>
</evidence>
<dbReference type="Proteomes" id="UP000838763">
    <property type="component" value="Unassembled WGS sequence"/>
</dbReference>
<accession>A0A9P1MBW6</accession>
<sequence length="85" mass="7907">MLYVGVALGVALGGHVDLPVGAEVDGDLGVGVGGDEGSVGTLDGSLGLGDEGLEGGEGVGVVAGVDGGSAPEERATNLAAASQTM</sequence>
<keyword evidence="3" id="KW-1185">Reference proteome</keyword>
<evidence type="ECO:0000313" key="2">
    <source>
        <dbReference type="EMBL" id="CAI4215742.1"/>
    </source>
</evidence>
<reference evidence="2" key="1">
    <citation type="submission" date="2022-11" db="EMBL/GenBank/DDBJ databases">
        <authorList>
            <person name="Scott C."/>
            <person name="Bruce N."/>
        </authorList>
    </citation>
    <scope>NUCLEOTIDE SEQUENCE</scope>
</reference>
<gene>
    <name evidence="2" type="ORF">PPNO1_LOCUS5449</name>
</gene>
<evidence type="ECO:0000313" key="3">
    <source>
        <dbReference type="Proteomes" id="UP000838763"/>
    </source>
</evidence>
<comment type="caution">
    <text evidence="2">The sequence shown here is derived from an EMBL/GenBank/DDBJ whole genome shotgun (WGS) entry which is preliminary data.</text>
</comment>
<proteinExistence type="predicted"/>
<organism evidence="2 3">
    <name type="scientific">Parascedosporium putredinis</name>
    <dbReference type="NCBI Taxonomy" id="1442378"/>
    <lineage>
        <taxon>Eukaryota</taxon>
        <taxon>Fungi</taxon>
        <taxon>Dikarya</taxon>
        <taxon>Ascomycota</taxon>
        <taxon>Pezizomycotina</taxon>
        <taxon>Sordariomycetes</taxon>
        <taxon>Hypocreomycetidae</taxon>
        <taxon>Microascales</taxon>
        <taxon>Microascaceae</taxon>
        <taxon>Parascedosporium</taxon>
    </lineage>
</organism>
<dbReference type="EMBL" id="CALLCH030000012">
    <property type="protein sequence ID" value="CAI4215742.1"/>
    <property type="molecule type" value="Genomic_DNA"/>
</dbReference>
<dbReference type="AlphaFoldDB" id="A0A9P1MBW6"/>